<comment type="caution">
    <text evidence="4">The sequence shown here is derived from an EMBL/GenBank/DDBJ whole genome shotgun (WGS) entry which is preliminary data.</text>
</comment>
<evidence type="ECO:0000256" key="1">
    <source>
        <dbReference type="SAM" id="MobiDB-lite"/>
    </source>
</evidence>
<dbReference type="Proteomes" id="UP000294563">
    <property type="component" value="Unassembled WGS sequence"/>
</dbReference>
<dbReference type="Gene3D" id="3.40.50.720">
    <property type="entry name" value="NAD(P)-binding Rossmann-like Domain"/>
    <property type="match status" value="1"/>
</dbReference>
<evidence type="ECO:0000313" key="4">
    <source>
        <dbReference type="EMBL" id="TDT77014.1"/>
    </source>
</evidence>
<accession>A0A4R7LMV7</accession>
<reference evidence="4 5" key="1">
    <citation type="submission" date="2019-03" db="EMBL/GenBank/DDBJ databases">
        <title>Genomic Encyclopedia of Archaeal and Bacterial Type Strains, Phase II (KMG-II): from individual species to whole genera.</title>
        <authorList>
            <person name="Goeker M."/>
        </authorList>
    </citation>
    <scope>NUCLEOTIDE SEQUENCE [LARGE SCALE GENOMIC DNA]</scope>
    <source>
        <strain evidence="4 5">DSM 29467</strain>
    </source>
</reference>
<dbReference type="AlphaFoldDB" id="A0A4R7LMV7"/>
<dbReference type="InterPro" id="IPR000683">
    <property type="entry name" value="Gfo/Idh/MocA-like_OxRdtase_N"/>
</dbReference>
<evidence type="ECO:0000259" key="2">
    <source>
        <dbReference type="Pfam" id="PF01408"/>
    </source>
</evidence>
<organism evidence="4 5">
    <name type="scientific">Litoreibacter halocynthiae</name>
    <dbReference type="NCBI Taxonomy" id="1242689"/>
    <lineage>
        <taxon>Bacteria</taxon>
        <taxon>Pseudomonadati</taxon>
        <taxon>Pseudomonadota</taxon>
        <taxon>Alphaproteobacteria</taxon>
        <taxon>Rhodobacterales</taxon>
        <taxon>Roseobacteraceae</taxon>
        <taxon>Litoreibacter</taxon>
    </lineage>
</organism>
<feature type="domain" description="GFO/IDH/MocA-like oxidoreductase" evidence="3">
    <location>
        <begin position="119"/>
        <end position="253"/>
    </location>
</feature>
<dbReference type="PANTHER" id="PTHR43377">
    <property type="entry name" value="BILIVERDIN REDUCTASE A"/>
    <property type="match status" value="1"/>
</dbReference>
<keyword evidence="5" id="KW-1185">Reference proteome</keyword>
<dbReference type="SUPFAM" id="SSF51735">
    <property type="entry name" value="NAD(P)-binding Rossmann-fold domains"/>
    <property type="match status" value="1"/>
</dbReference>
<dbReference type="InterPro" id="IPR051450">
    <property type="entry name" value="Gfo/Idh/MocA_Oxidoreductases"/>
</dbReference>
<feature type="region of interest" description="Disordered" evidence="1">
    <location>
        <begin position="327"/>
        <end position="346"/>
    </location>
</feature>
<gene>
    <name evidence="4" type="ORF">BDE40_0288</name>
</gene>
<name>A0A4R7LMV7_9RHOB</name>
<dbReference type="Pfam" id="PF01408">
    <property type="entry name" value="GFO_IDH_MocA"/>
    <property type="match status" value="1"/>
</dbReference>
<dbReference type="GO" id="GO:0000166">
    <property type="term" value="F:nucleotide binding"/>
    <property type="evidence" value="ECO:0007669"/>
    <property type="project" value="InterPro"/>
</dbReference>
<dbReference type="InterPro" id="IPR055170">
    <property type="entry name" value="GFO_IDH_MocA-like_dom"/>
</dbReference>
<sequence length="346" mass="35987">MRLLVAGIGLIGARHLAHALEMPQIEVVGVIDPQLTQSHVPHFDSIDAVDVGADAILIATPSHLHADHAEAAAARGWHMLIEKPVAHSLNAADRIVAAAERAGVQTLVGHHRRHHAAVAKLKALLDAGAIGTPVLASMIWALKKPDPYFEVPWRAGPDGSPVLINLVHEVDLLRHLFGEVTSVQGIGSNTQRGAARVESGAALLGFEGGLAASISFADTTASPYSFEAGTGENPNIATTGEDYLRICGTEGAIAFPSLTVWSGAADWSQKPQRAEHGVSPNVPLVAQLAHFAKVCAGEAAPLVRALEGRKTLEVTLAIAAAVAPDRARVTSPAASAHPPAPSRSTA</sequence>
<dbReference type="Gene3D" id="3.30.360.10">
    <property type="entry name" value="Dihydrodipicolinate Reductase, domain 2"/>
    <property type="match status" value="1"/>
</dbReference>
<protein>
    <submittedName>
        <fullName evidence="4">Putative dehydrogenase</fullName>
    </submittedName>
</protein>
<evidence type="ECO:0000313" key="5">
    <source>
        <dbReference type="Proteomes" id="UP000294563"/>
    </source>
</evidence>
<dbReference type="SUPFAM" id="SSF55347">
    <property type="entry name" value="Glyceraldehyde-3-phosphate dehydrogenase-like, C-terminal domain"/>
    <property type="match status" value="1"/>
</dbReference>
<evidence type="ECO:0000259" key="3">
    <source>
        <dbReference type="Pfam" id="PF22725"/>
    </source>
</evidence>
<dbReference type="RefSeq" id="WP_246030327.1">
    <property type="nucleotide sequence ID" value="NZ_SOBH01000001.1"/>
</dbReference>
<dbReference type="InterPro" id="IPR036291">
    <property type="entry name" value="NAD(P)-bd_dom_sf"/>
</dbReference>
<feature type="domain" description="Gfo/Idh/MocA-like oxidoreductase N-terminal" evidence="2">
    <location>
        <begin position="2"/>
        <end position="110"/>
    </location>
</feature>
<dbReference type="EMBL" id="SOBH01000001">
    <property type="protein sequence ID" value="TDT77014.1"/>
    <property type="molecule type" value="Genomic_DNA"/>
</dbReference>
<proteinExistence type="predicted"/>
<dbReference type="Pfam" id="PF22725">
    <property type="entry name" value="GFO_IDH_MocA_C3"/>
    <property type="match status" value="1"/>
</dbReference>
<dbReference type="PANTHER" id="PTHR43377:SF8">
    <property type="entry name" value="BLR3664 PROTEIN"/>
    <property type="match status" value="1"/>
</dbReference>